<dbReference type="PANTHER" id="PTHR30124">
    <property type="entry name" value="MEMBRANE-BOUND LYTIC MUREIN TRANSGLYCOSYLASE A"/>
    <property type="match status" value="1"/>
</dbReference>
<name>A0A7W6RBN2_9PROT</name>
<dbReference type="PROSITE" id="PS51257">
    <property type="entry name" value="PROKAR_LIPOPROTEIN"/>
    <property type="match status" value="1"/>
</dbReference>
<keyword evidence="3" id="KW-0456">Lyase</keyword>
<dbReference type="SMART" id="SM00925">
    <property type="entry name" value="MltA"/>
    <property type="match status" value="1"/>
</dbReference>
<dbReference type="InterPro" id="IPR026044">
    <property type="entry name" value="MltA"/>
</dbReference>
<dbReference type="Gene3D" id="2.40.40.10">
    <property type="entry name" value="RlpA-like domain"/>
    <property type="match status" value="1"/>
</dbReference>
<feature type="domain" description="Lytic transglycosylase MltA" evidence="7">
    <location>
        <begin position="145"/>
        <end position="289"/>
    </location>
</feature>
<dbReference type="GO" id="GO:0019867">
    <property type="term" value="C:outer membrane"/>
    <property type="evidence" value="ECO:0007669"/>
    <property type="project" value="InterPro"/>
</dbReference>
<dbReference type="EMBL" id="JACIGK010000004">
    <property type="protein sequence ID" value="MBB4265171.1"/>
    <property type="molecule type" value="Genomic_DNA"/>
</dbReference>
<dbReference type="SUPFAM" id="SSF50685">
    <property type="entry name" value="Barwin-like endoglucanases"/>
    <property type="match status" value="1"/>
</dbReference>
<evidence type="ECO:0000256" key="6">
    <source>
        <dbReference type="SAM" id="SignalP"/>
    </source>
</evidence>
<dbReference type="CDD" id="cd14668">
    <property type="entry name" value="mlta_B"/>
    <property type="match status" value="1"/>
</dbReference>
<reference evidence="8 9" key="1">
    <citation type="submission" date="2020-08" db="EMBL/GenBank/DDBJ databases">
        <title>Genome sequencing of Purple Non-Sulfur Bacteria from various extreme environments.</title>
        <authorList>
            <person name="Mayer M."/>
        </authorList>
    </citation>
    <scope>NUCLEOTIDE SEQUENCE [LARGE SCALE GENOMIC DNA]</scope>
    <source>
        <strain evidence="8 9">JA131</strain>
    </source>
</reference>
<gene>
    <name evidence="8" type="ORF">GGD89_000786</name>
</gene>
<dbReference type="PANTHER" id="PTHR30124:SF0">
    <property type="entry name" value="MEMBRANE-BOUND LYTIC MUREIN TRANSGLYCOSYLASE A"/>
    <property type="match status" value="1"/>
</dbReference>
<keyword evidence="4" id="KW-0961">Cell wall biogenesis/degradation</keyword>
<dbReference type="Pfam" id="PF06725">
    <property type="entry name" value="3D"/>
    <property type="match status" value="1"/>
</dbReference>
<evidence type="ECO:0000313" key="9">
    <source>
        <dbReference type="Proteomes" id="UP000554286"/>
    </source>
</evidence>
<comment type="catalytic activity">
    <reaction evidence="1">
        <text>Exolytic cleavage of the (1-&gt;4)-beta-glycosidic linkage between N-acetylmuramic acid (MurNAc) and N-acetylglucosamine (GlcNAc) residues in peptidoglycan, from either the reducing or the non-reducing ends of the peptidoglycan chains, with concomitant formation of a 1,6-anhydrobond in the MurNAc residue.</text>
        <dbReference type="EC" id="4.2.2.n1"/>
    </reaction>
</comment>
<proteinExistence type="predicted"/>
<dbReference type="Proteomes" id="UP000554286">
    <property type="component" value="Unassembled WGS sequence"/>
</dbReference>
<evidence type="ECO:0000256" key="3">
    <source>
        <dbReference type="ARBA" id="ARBA00023239"/>
    </source>
</evidence>
<dbReference type="InterPro" id="IPR010611">
    <property type="entry name" value="3D_dom"/>
</dbReference>
<dbReference type="EC" id="4.2.2.n1" evidence="2"/>
<dbReference type="PIRSF" id="PIRSF019422">
    <property type="entry name" value="MltA"/>
    <property type="match status" value="1"/>
</dbReference>
<dbReference type="GO" id="GO:0008933">
    <property type="term" value="F:peptidoglycan lytic transglycosylase activity"/>
    <property type="evidence" value="ECO:0007669"/>
    <property type="project" value="TreeGrafter"/>
</dbReference>
<feature type="chain" id="PRO_5031344474" description="peptidoglycan lytic exotransglycosylase" evidence="6">
    <location>
        <begin position="21"/>
        <end position="392"/>
    </location>
</feature>
<evidence type="ECO:0000259" key="7">
    <source>
        <dbReference type="SMART" id="SM00925"/>
    </source>
</evidence>
<protein>
    <recommendedName>
        <fullName evidence="2">peptidoglycan lytic exotransglycosylase</fullName>
        <ecNumber evidence="2">4.2.2.n1</ecNumber>
    </recommendedName>
    <alternativeName>
        <fullName evidence="5">Murein hydrolase A</fullName>
    </alternativeName>
</protein>
<evidence type="ECO:0000256" key="4">
    <source>
        <dbReference type="ARBA" id="ARBA00023316"/>
    </source>
</evidence>
<dbReference type="GO" id="GO:0009254">
    <property type="term" value="P:peptidoglycan turnover"/>
    <property type="evidence" value="ECO:0007669"/>
    <property type="project" value="InterPro"/>
</dbReference>
<dbReference type="GO" id="GO:0009253">
    <property type="term" value="P:peptidoglycan catabolic process"/>
    <property type="evidence" value="ECO:0007669"/>
    <property type="project" value="TreeGrafter"/>
</dbReference>
<feature type="signal peptide" evidence="6">
    <location>
        <begin position="1"/>
        <end position="20"/>
    </location>
</feature>
<keyword evidence="6" id="KW-0732">Signal</keyword>
<dbReference type="GO" id="GO:0071555">
    <property type="term" value="P:cell wall organization"/>
    <property type="evidence" value="ECO:0007669"/>
    <property type="project" value="UniProtKB-KW"/>
</dbReference>
<keyword evidence="9" id="KW-1185">Reference proteome</keyword>
<dbReference type="InterPro" id="IPR005300">
    <property type="entry name" value="MltA_B"/>
</dbReference>
<accession>A0A7W6RBN2</accession>
<dbReference type="RefSeq" id="WP_246422488.1">
    <property type="nucleotide sequence ID" value="NZ_JACIGK010000004.1"/>
</dbReference>
<evidence type="ECO:0000256" key="2">
    <source>
        <dbReference type="ARBA" id="ARBA00012587"/>
    </source>
</evidence>
<evidence type="ECO:0000256" key="5">
    <source>
        <dbReference type="ARBA" id="ARBA00030918"/>
    </source>
</evidence>
<sequence>MTRRRRLMVTAGLCALAAMAGVLAVSCAPRRPDPPPEPVYTPVALTSLPGWSDDRLIEARPALDRACAVLLKRDPAASLARDGSHAMEVGGSVASWQVLCRRLATVPADDAQGFRAFVEGNLTGLSVTPDRGRGRGLFTGYYEAHIRAARTRGGPYQVPVHGVPADLAMVDGQGRRAGPDETTPYHDRAAIEDGALEGKAPVLLWADDAVDLHILHIQGSGQVSLADGGRTRIGYAANNGRPFVGIGRLVRERGLADGGSMPAIRAWLRANPAQGRALMRENPRYIFFREITGDGPIGAMGLPLEPLRSLAVDPDVIPLGAPVWLETTDPDGRPLRRLMVAQDTGSAIKGVVRGDVFWGAGEGAFRQAGRMKSPGRYVLLVPRVTADSLRLM</sequence>
<organism evidence="8 9">
    <name type="scientific">Roseospira visakhapatnamensis</name>
    <dbReference type="NCBI Taxonomy" id="390880"/>
    <lineage>
        <taxon>Bacteria</taxon>
        <taxon>Pseudomonadati</taxon>
        <taxon>Pseudomonadota</taxon>
        <taxon>Alphaproteobacteria</taxon>
        <taxon>Rhodospirillales</taxon>
        <taxon>Rhodospirillaceae</taxon>
        <taxon>Roseospira</taxon>
    </lineage>
</organism>
<dbReference type="AlphaFoldDB" id="A0A7W6RBN2"/>
<dbReference type="CDD" id="cd14485">
    <property type="entry name" value="mltA_like_LT_A"/>
    <property type="match status" value="1"/>
</dbReference>
<dbReference type="Pfam" id="PF03562">
    <property type="entry name" value="MltA"/>
    <property type="match status" value="1"/>
</dbReference>
<evidence type="ECO:0000313" key="8">
    <source>
        <dbReference type="EMBL" id="MBB4265171.1"/>
    </source>
</evidence>
<dbReference type="Gene3D" id="2.40.240.50">
    <property type="entry name" value="Barwin-like endoglucanases"/>
    <property type="match status" value="1"/>
</dbReference>
<evidence type="ECO:0000256" key="1">
    <source>
        <dbReference type="ARBA" id="ARBA00001420"/>
    </source>
</evidence>
<dbReference type="GO" id="GO:0004553">
    <property type="term" value="F:hydrolase activity, hydrolyzing O-glycosyl compounds"/>
    <property type="evidence" value="ECO:0007669"/>
    <property type="project" value="InterPro"/>
</dbReference>
<dbReference type="InterPro" id="IPR036908">
    <property type="entry name" value="RlpA-like_sf"/>
</dbReference>
<comment type="caution">
    <text evidence="8">The sequence shown here is derived from an EMBL/GenBank/DDBJ whole genome shotgun (WGS) entry which is preliminary data.</text>
</comment>